<dbReference type="RefSeq" id="XP_030379813.1">
    <property type="nucleotide sequence ID" value="XM_030523953.1"/>
</dbReference>
<sequence>MQIIGFNLSFLTKMLCNRILNKYVQIDILVILICLTHGNGNFLNARSRDYASQRNTDTENGVKGVDGAPTAGNGLVEGSDVSAVGEVFVPKTFPLSSQEPTCEQLRAMWIFSKRQSRAAEITNEIPTYRDPFTYNVWEPLYSNSRTMGSLRMGTRERSRSPVFGRVVSREPIVPQRVSYGQRQRLVDGGGMTRFYGAETRPSNGPSSRRSTQNRYVGGPNSSVTTSNSGGNPNSVAVQGSFQKLKELIWTERAKELTQQRRAEELAARAAVLKEITNGQNIQSSYKPPFLSKSDSILMDENRSPDGSVGQYMDDGRVPIADGQAFGPNGKNEHRNGGARASARSYSSRMGHASAAGNIFSGNSAAGQSGRAARIKLPATGFNSGSELSDRDQAVIGIPRTYPLRQSHFRERNRSLLKQHSPSDYFQRDARNLNGLHIDGAKLNGNYLSPFNPIPIEYNMRANGPLYVREDFGDEEKSGDVGVVSPPQQLKSDQFGFDFYDYNGY</sequence>
<name>A0A6J2TXC6_DROLE</name>
<evidence type="ECO:0000256" key="1">
    <source>
        <dbReference type="SAM" id="MobiDB-lite"/>
    </source>
</evidence>
<evidence type="ECO:0000313" key="3">
    <source>
        <dbReference type="RefSeq" id="XP_030379813.1"/>
    </source>
</evidence>
<keyword evidence="2" id="KW-1185">Reference proteome</keyword>
<evidence type="ECO:0000313" key="5">
    <source>
        <dbReference type="RefSeq" id="XP_030379815.1"/>
    </source>
</evidence>
<proteinExistence type="predicted"/>
<feature type="compositionally biased region" description="Polar residues" evidence="1">
    <location>
        <begin position="200"/>
        <end position="214"/>
    </location>
</feature>
<evidence type="ECO:0000313" key="2">
    <source>
        <dbReference type="Proteomes" id="UP000504634"/>
    </source>
</evidence>
<dbReference type="RefSeq" id="XP_030379815.1">
    <property type="nucleotide sequence ID" value="XM_030523955.1"/>
</dbReference>
<feature type="region of interest" description="Disordered" evidence="1">
    <location>
        <begin position="191"/>
        <end position="234"/>
    </location>
</feature>
<evidence type="ECO:0000313" key="4">
    <source>
        <dbReference type="RefSeq" id="XP_030379814.1"/>
    </source>
</evidence>
<gene>
    <name evidence="3 4 5" type="primary">LOC115628022</name>
</gene>
<organism evidence="2 3">
    <name type="scientific">Drosophila lebanonensis</name>
    <name type="common">Fruit fly</name>
    <name type="synonym">Scaptodrosophila lebanonensis</name>
    <dbReference type="NCBI Taxonomy" id="7225"/>
    <lineage>
        <taxon>Eukaryota</taxon>
        <taxon>Metazoa</taxon>
        <taxon>Ecdysozoa</taxon>
        <taxon>Arthropoda</taxon>
        <taxon>Hexapoda</taxon>
        <taxon>Insecta</taxon>
        <taxon>Pterygota</taxon>
        <taxon>Neoptera</taxon>
        <taxon>Endopterygota</taxon>
        <taxon>Diptera</taxon>
        <taxon>Brachycera</taxon>
        <taxon>Muscomorpha</taxon>
        <taxon>Ephydroidea</taxon>
        <taxon>Drosophilidae</taxon>
        <taxon>Scaptodrosophila</taxon>
    </lineage>
</organism>
<dbReference type="Proteomes" id="UP000504634">
    <property type="component" value="Unplaced"/>
</dbReference>
<dbReference type="RefSeq" id="XP_030379814.1">
    <property type="nucleotide sequence ID" value="XM_030523954.1"/>
</dbReference>
<accession>A0A6J2TXC6</accession>
<dbReference type="AlphaFoldDB" id="A0A6J2TXC6"/>
<reference evidence="3 4" key="1">
    <citation type="submission" date="2025-04" db="UniProtKB">
        <authorList>
            <consortium name="RefSeq"/>
        </authorList>
    </citation>
    <scope>IDENTIFICATION</scope>
    <source>
        <strain evidence="3 4">11010-0011.00</strain>
        <tissue evidence="3 4">Whole body</tissue>
    </source>
</reference>
<feature type="compositionally biased region" description="Low complexity" evidence="1">
    <location>
        <begin position="217"/>
        <end position="234"/>
    </location>
</feature>
<dbReference type="GeneID" id="115628022"/>
<dbReference type="OrthoDB" id="6376425at2759"/>
<protein>
    <submittedName>
        <fullName evidence="3 4">Uncharacterized protein LOC115628022</fullName>
    </submittedName>
</protein>